<dbReference type="Proteomes" id="UP000708208">
    <property type="component" value="Unassembled WGS sequence"/>
</dbReference>
<dbReference type="EMBL" id="CAJVCH010326357">
    <property type="protein sequence ID" value="CAG7786798.1"/>
    <property type="molecule type" value="Genomic_DNA"/>
</dbReference>
<dbReference type="AlphaFoldDB" id="A0A8J2L352"/>
<evidence type="ECO:0000313" key="3">
    <source>
        <dbReference type="EMBL" id="CAG7786798.1"/>
    </source>
</evidence>
<feature type="coiled-coil region" evidence="1">
    <location>
        <begin position="150"/>
        <end position="233"/>
    </location>
</feature>
<protein>
    <submittedName>
        <fullName evidence="3">Uncharacterized protein</fullName>
    </submittedName>
</protein>
<comment type="caution">
    <text evidence="3">The sequence shown here is derived from an EMBL/GenBank/DDBJ whole genome shotgun (WGS) entry which is preliminary data.</text>
</comment>
<reference evidence="3" key="1">
    <citation type="submission" date="2021-06" db="EMBL/GenBank/DDBJ databases">
        <authorList>
            <person name="Hodson N. C."/>
            <person name="Mongue J. A."/>
            <person name="Jaron S. K."/>
        </authorList>
    </citation>
    <scope>NUCLEOTIDE SEQUENCE</scope>
</reference>
<gene>
    <name evidence="3" type="ORF">AFUS01_LOCUS25350</name>
</gene>
<feature type="coiled-coil region" evidence="1">
    <location>
        <begin position="271"/>
        <end position="298"/>
    </location>
</feature>
<proteinExistence type="predicted"/>
<evidence type="ECO:0000256" key="1">
    <source>
        <dbReference type="SAM" id="Coils"/>
    </source>
</evidence>
<name>A0A8J2L352_9HEXA</name>
<feature type="coiled-coil region" evidence="1">
    <location>
        <begin position="378"/>
        <end position="409"/>
    </location>
</feature>
<keyword evidence="4" id="KW-1185">Reference proteome</keyword>
<accession>A0A8J2L352</accession>
<feature type="region of interest" description="Disordered" evidence="2">
    <location>
        <begin position="1"/>
        <end position="22"/>
    </location>
</feature>
<dbReference type="OrthoDB" id="8251690at2759"/>
<sequence>MEGSDDLDFLMGDESLAEEDRSDEVIEIKQALAELDETFQDEDESVHSLVLDENGRVETPSPVNGINGRKYDDDDVISFGLPRKVRFENIPEESIQGSKLNEEDQQVQVQPSTLSFLHQGHCPRPPAPIDKINNGTKQNHEDFDKLYAIIDFREKQVQQFEQDAEAYAKDKRSLNHQIGLMKTEMNQMKIHNDELEKALLLQNEEIGYLKAKMTEALEEYDQIRKQEVTAREESDRHADEVAKLKQQVEMLSSIGSALQSSEMNDVVRQIRDKHAKEISVWQETSAELERQLHLMKRNQQHLHDTSIIIEKENKAVQTENQRPRSITHTLKVRTADFGQMVNFLMDPQTEDKRKVERGAGDGDTNSSHRFTDADAKLVQKWKDTVEAVEEEKNRLMDYYEREINEYKTKLAVLPSELYTIWTKQQEELGLFGSSSGRHSVSAISPRLVNNWTQTNSSQKASLRSSTDTQSLMYSITSQKTISKSSISPQTTSRESVAKSTTSVIVQTDETLETFDMLGEVIQSWAKEVALSAKRADVAEQEVSNVMDRYKALQVAFLKVKRDWKDKEKYWRKKYDDQRINFVSILSRVSSKLDIVESNQQ</sequence>
<feature type="region of interest" description="Disordered" evidence="2">
    <location>
        <begin position="346"/>
        <end position="369"/>
    </location>
</feature>
<keyword evidence="1" id="KW-0175">Coiled coil</keyword>
<organism evidence="3 4">
    <name type="scientific">Allacma fusca</name>
    <dbReference type="NCBI Taxonomy" id="39272"/>
    <lineage>
        <taxon>Eukaryota</taxon>
        <taxon>Metazoa</taxon>
        <taxon>Ecdysozoa</taxon>
        <taxon>Arthropoda</taxon>
        <taxon>Hexapoda</taxon>
        <taxon>Collembola</taxon>
        <taxon>Symphypleona</taxon>
        <taxon>Sminthuridae</taxon>
        <taxon>Allacma</taxon>
    </lineage>
</organism>
<evidence type="ECO:0000313" key="4">
    <source>
        <dbReference type="Proteomes" id="UP000708208"/>
    </source>
</evidence>
<feature type="compositionally biased region" description="Basic and acidic residues" evidence="2">
    <location>
        <begin position="349"/>
        <end position="360"/>
    </location>
</feature>
<evidence type="ECO:0000256" key="2">
    <source>
        <dbReference type="SAM" id="MobiDB-lite"/>
    </source>
</evidence>